<keyword evidence="3" id="KW-1185">Reference proteome</keyword>
<evidence type="ECO:0000313" key="3">
    <source>
        <dbReference type="Proteomes" id="UP000690515"/>
    </source>
</evidence>
<dbReference type="InterPro" id="IPR001638">
    <property type="entry name" value="Solute-binding_3/MltF_N"/>
</dbReference>
<dbReference type="PANTHER" id="PTHR38834">
    <property type="entry name" value="PERIPLASMIC SUBSTRATE BINDING PROTEIN FAMILY 3"/>
    <property type="match status" value="1"/>
</dbReference>
<organism evidence="2 3">
    <name type="scientific">Zooshikella harenae</name>
    <dbReference type="NCBI Taxonomy" id="2827238"/>
    <lineage>
        <taxon>Bacteria</taxon>
        <taxon>Pseudomonadati</taxon>
        <taxon>Pseudomonadota</taxon>
        <taxon>Gammaproteobacteria</taxon>
        <taxon>Oceanospirillales</taxon>
        <taxon>Zooshikellaceae</taxon>
        <taxon>Zooshikella</taxon>
    </lineage>
</organism>
<reference evidence="2 3" key="1">
    <citation type="submission" date="2021-04" db="EMBL/GenBank/DDBJ databases">
        <authorList>
            <person name="Pira H."/>
            <person name="Risdian C."/>
            <person name="Wink J."/>
        </authorList>
    </citation>
    <scope>NUCLEOTIDE SEQUENCE [LARGE SCALE GENOMIC DNA]</scope>
    <source>
        <strain evidence="2 3">WH53</strain>
    </source>
</reference>
<dbReference type="Gene3D" id="3.40.190.10">
    <property type="entry name" value="Periplasmic binding protein-like II"/>
    <property type="match status" value="2"/>
</dbReference>
<protein>
    <submittedName>
        <fullName evidence="2">Transporter substrate-binding domain-containing protein</fullName>
    </submittedName>
</protein>
<accession>A0ABS5ZL18</accession>
<dbReference type="PANTHER" id="PTHR38834:SF3">
    <property type="entry name" value="SOLUTE-BINDING PROTEIN FAMILY 3_N-TERMINAL DOMAIN-CONTAINING PROTEIN"/>
    <property type="match status" value="1"/>
</dbReference>
<name>A0ABS5ZL18_9GAMM</name>
<evidence type="ECO:0000313" key="2">
    <source>
        <dbReference type="EMBL" id="MBU2714030.1"/>
    </source>
</evidence>
<dbReference type="SMART" id="SM00062">
    <property type="entry name" value="PBPb"/>
    <property type="match status" value="1"/>
</dbReference>
<sequence>VHAETIHLLTENFPPLNMSADGKNFARGSNVTGITTDIVRLMFKRAGVDYRVTLRFPWKRVYETAIQKKNYGVFSTSRTAEREALFQWVGPLAEEYWVLLTKADSPITINSLSDAKPWKVGGYKDDALTEFLTNRGISVIEAHSDQLNVRKMKINKIDIWATGSLSGPYLAKQEGLSGLKQVFSFNKNDLYLALNKDTNPEIVKKLNEALNKMRQDGSIEKIYRQYR</sequence>
<gene>
    <name evidence="2" type="ORF">KCG35_23555</name>
</gene>
<dbReference type="RefSeq" id="WP_215822303.1">
    <property type="nucleotide sequence ID" value="NZ_JAGSOY010000138.1"/>
</dbReference>
<feature type="non-terminal residue" evidence="2">
    <location>
        <position position="1"/>
    </location>
</feature>
<dbReference type="SUPFAM" id="SSF53850">
    <property type="entry name" value="Periplasmic binding protein-like II"/>
    <property type="match status" value="1"/>
</dbReference>
<comment type="caution">
    <text evidence="2">The sequence shown here is derived from an EMBL/GenBank/DDBJ whole genome shotgun (WGS) entry which is preliminary data.</text>
</comment>
<dbReference type="Proteomes" id="UP000690515">
    <property type="component" value="Unassembled WGS sequence"/>
</dbReference>
<feature type="domain" description="Solute-binding protein family 3/N-terminal" evidence="1">
    <location>
        <begin position="5"/>
        <end position="227"/>
    </location>
</feature>
<dbReference type="EMBL" id="JAGSOY010000138">
    <property type="protein sequence ID" value="MBU2714030.1"/>
    <property type="molecule type" value="Genomic_DNA"/>
</dbReference>
<proteinExistence type="predicted"/>
<dbReference type="Pfam" id="PF00497">
    <property type="entry name" value="SBP_bac_3"/>
    <property type="match status" value="1"/>
</dbReference>
<evidence type="ECO:0000259" key="1">
    <source>
        <dbReference type="SMART" id="SM00062"/>
    </source>
</evidence>